<dbReference type="EMBL" id="CM043800">
    <property type="protein sequence ID" value="KAI4811158.1"/>
    <property type="molecule type" value="Genomic_DNA"/>
</dbReference>
<evidence type="ECO:0000313" key="2">
    <source>
        <dbReference type="Proteomes" id="UP001057452"/>
    </source>
</evidence>
<protein>
    <submittedName>
        <fullName evidence="1">Uncharacterized protein</fullName>
    </submittedName>
</protein>
<sequence>MHTKELVFGLILLMQACGPLLAKTKAPKQPNSPGILQWLAEKFRCELPVTDNSLSENTVTSWTCTSNPTADMNAKYTLALILALQVSMSLCEIVQPSQELVEKYDGMKTVFYQRLLNAFSKVKAATAPLMENVGNSEHGKSAKEYFDILQTQPQVQAVVKVATGMAQELSPLVDQARSALLGLYEHQLRPQVGHHLSEAIDSIKVYLDEHLPAV</sequence>
<dbReference type="Proteomes" id="UP001057452">
    <property type="component" value="Chromosome 16"/>
</dbReference>
<proteinExistence type="predicted"/>
<name>A0ACB9WDF8_CHAAC</name>
<gene>
    <name evidence="1" type="ORF">KUCAC02_014076</name>
</gene>
<evidence type="ECO:0000313" key="1">
    <source>
        <dbReference type="EMBL" id="KAI4811158.1"/>
    </source>
</evidence>
<comment type="caution">
    <text evidence="1">The sequence shown here is derived from an EMBL/GenBank/DDBJ whole genome shotgun (WGS) entry which is preliminary data.</text>
</comment>
<reference evidence="1" key="1">
    <citation type="submission" date="2022-05" db="EMBL/GenBank/DDBJ databases">
        <title>Chromosome-level genome of Chaenocephalus aceratus.</title>
        <authorList>
            <person name="Park H."/>
        </authorList>
    </citation>
    <scope>NUCLEOTIDE SEQUENCE</scope>
    <source>
        <strain evidence="1">KU_202001</strain>
    </source>
</reference>
<accession>A0ACB9WDF8</accession>
<organism evidence="1 2">
    <name type="scientific">Chaenocephalus aceratus</name>
    <name type="common">Blackfin icefish</name>
    <name type="synonym">Chaenichthys aceratus</name>
    <dbReference type="NCBI Taxonomy" id="36190"/>
    <lineage>
        <taxon>Eukaryota</taxon>
        <taxon>Metazoa</taxon>
        <taxon>Chordata</taxon>
        <taxon>Craniata</taxon>
        <taxon>Vertebrata</taxon>
        <taxon>Euteleostomi</taxon>
        <taxon>Actinopterygii</taxon>
        <taxon>Neopterygii</taxon>
        <taxon>Teleostei</taxon>
        <taxon>Neoteleostei</taxon>
        <taxon>Acanthomorphata</taxon>
        <taxon>Eupercaria</taxon>
        <taxon>Perciformes</taxon>
        <taxon>Notothenioidei</taxon>
        <taxon>Channichthyidae</taxon>
        <taxon>Chaenocephalus</taxon>
    </lineage>
</organism>
<keyword evidence="2" id="KW-1185">Reference proteome</keyword>